<dbReference type="RefSeq" id="XP_049261814.1">
    <property type="nucleotide sequence ID" value="XM_049408851.1"/>
</dbReference>
<evidence type="ECO:0000313" key="2">
    <source>
        <dbReference type="EMBL" id="KAG7661581.1"/>
    </source>
</evidence>
<gene>
    <name evidence="2" type="ORF">J8A68_004848</name>
</gene>
<feature type="compositionally biased region" description="Basic and acidic residues" evidence="1">
    <location>
        <begin position="262"/>
        <end position="313"/>
    </location>
</feature>
<reference evidence="2 3" key="1">
    <citation type="journal article" date="2021" name="DNA Res.">
        <title>Genome analysis of Candida subhashii reveals its hybrid nature and dual mitochondrial genome conformations.</title>
        <authorList>
            <person name="Mixao V."/>
            <person name="Hegedusova E."/>
            <person name="Saus E."/>
            <person name="Pryszcz L.P."/>
            <person name="Cillingova A."/>
            <person name="Nosek J."/>
            <person name="Gabaldon T."/>
        </authorList>
    </citation>
    <scope>NUCLEOTIDE SEQUENCE [LARGE SCALE GENOMIC DNA]</scope>
    <source>
        <strain evidence="2 3">CBS 10753</strain>
    </source>
</reference>
<proteinExistence type="predicted"/>
<dbReference type="Proteomes" id="UP000694255">
    <property type="component" value="Unassembled WGS sequence"/>
</dbReference>
<feature type="compositionally biased region" description="Acidic residues" evidence="1">
    <location>
        <begin position="347"/>
        <end position="359"/>
    </location>
</feature>
<comment type="caution">
    <text evidence="2">The sequence shown here is derived from an EMBL/GenBank/DDBJ whole genome shotgun (WGS) entry which is preliminary data.</text>
</comment>
<sequence length="359" mass="42281">MVYTSNYSGDERVDLLQSELERSIETFDSAYELLQFNEQLINNDNKEGLQAIKKKFILDSFKVNKTYKDYKQWEFEQKQTFIENDIQEYNKMLGKMFRVNDNLETLNEDFENLSSSVRLPSFKFSIKTLELYGNESLLNSIVKDSQGEYPRIVKLDQMFSLDPSSSLPFPDYKVINQLINLEYRLRIERRLKYEVLKLIKNQILVENSRWTTRNNYLDDFLNKQLAGAIEEVDKIKNETVKERDISSESSEDEEVEEEEESEIIREIEQETERHDQHREDDHDHDHEDEIEIIEIKSGDEEYHHNSNIDHSFDNDNGSDTDDTDSIPLGSLSNVTKHARPEPTNSEAESEDDDEMLLDS</sequence>
<organism evidence="2 3">
    <name type="scientific">[Candida] subhashii</name>
    <dbReference type="NCBI Taxonomy" id="561895"/>
    <lineage>
        <taxon>Eukaryota</taxon>
        <taxon>Fungi</taxon>
        <taxon>Dikarya</taxon>
        <taxon>Ascomycota</taxon>
        <taxon>Saccharomycotina</taxon>
        <taxon>Pichiomycetes</taxon>
        <taxon>Debaryomycetaceae</taxon>
        <taxon>Spathaspora</taxon>
    </lineage>
</organism>
<feature type="compositionally biased region" description="Acidic residues" evidence="1">
    <location>
        <begin position="249"/>
        <end position="261"/>
    </location>
</feature>
<accession>A0A8J5Q975</accession>
<keyword evidence="3" id="KW-1185">Reference proteome</keyword>
<name>A0A8J5Q975_9ASCO</name>
<dbReference type="AlphaFoldDB" id="A0A8J5Q975"/>
<evidence type="ECO:0000313" key="3">
    <source>
        <dbReference type="Proteomes" id="UP000694255"/>
    </source>
</evidence>
<dbReference type="GeneID" id="73471648"/>
<protein>
    <submittedName>
        <fullName evidence="2">Uncharacterized protein</fullName>
    </submittedName>
</protein>
<evidence type="ECO:0000256" key="1">
    <source>
        <dbReference type="SAM" id="MobiDB-lite"/>
    </source>
</evidence>
<dbReference type="EMBL" id="JAGSYN010000216">
    <property type="protein sequence ID" value="KAG7661581.1"/>
    <property type="molecule type" value="Genomic_DNA"/>
</dbReference>
<dbReference type="OrthoDB" id="4094291at2759"/>
<feature type="region of interest" description="Disordered" evidence="1">
    <location>
        <begin position="240"/>
        <end position="359"/>
    </location>
</feature>